<proteinExistence type="predicted"/>
<dbReference type="AlphaFoldDB" id="U4TIM6"/>
<dbReference type="EMBL" id="KI271606">
    <property type="protein sequence ID" value="ERL64039.1"/>
    <property type="molecule type" value="Genomic_DNA"/>
</dbReference>
<name>U4TIM6_9LACO</name>
<sequence>MWRRLSLDRCQSVCGQCLGSRFSLLLQNCQITGTCLQNLVFTSHVVTSLAYCPKQLSNFNSQAMLAKK</sequence>
<gene>
    <name evidence="1" type="ORF">L248_1687</name>
</gene>
<keyword evidence="2" id="KW-1185">Reference proteome</keyword>
<evidence type="ECO:0000313" key="2">
    <source>
        <dbReference type="Proteomes" id="UP000030647"/>
    </source>
</evidence>
<dbReference type="STRING" id="1231336.L248_1687"/>
<accession>U4TIM6</accession>
<reference evidence="2" key="1">
    <citation type="journal article" date="2013" name="Genome Announc.">
        <title>Whole-Genome Sequencing of Lactobacillus shenzhenensis Strain LY-73T.</title>
        <authorList>
            <person name="Lin Z."/>
            <person name="Liu Z."/>
            <person name="Yang R."/>
            <person name="Zou Y."/>
            <person name="Wan D."/>
            <person name="Chen J."/>
            <person name="Guo M."/>
            <person name="Zhao J."/>
            <person name="Fang C."/>
            <person name="Yang R."/>
            <person name="Liu F."/>
        </authorList>
    </citation>
    <scope>NUCLEOTIDE SEQUENCE [LARGE SCALE GENOMIC DNA]</scope>
    <source>
        <strain evidence="2">LY-73</strain>
    </source>
</reference>
<dbReference type="HOGENOM" id="CLU_2788745_0_0_9"/>
<protein>
    <submittedName>
        <fullName evidence="1">Uncharacterized protein</fullName>
    </submittedName>
</protein>
<evidence type="ECO:0000313" key="1">
    <source>
        <dbReference type="EMBL" id="ERL64039.1"/>
    </source>
</evidence>
<organism evidence="1 2">
    <name type="scientific">Schleiferilactobacillus shenzhenensis LY-73</name>
    <dbReference type="NCBI Taxonomy" id="1231336"/>
    <lineage>
        <taxon>Bacteria</taxon>
        <taxon>Bacillati</taxon>
        <taxon>Bacillota</taxon>
        <taxon>Bacilli</taxon>
        <taxon>Lactobacillales</taxon>
        <taxon>Lactobacillaceae</taxon>
        <taxon>Schleiferilactobacillus</taxon>
    </lineage>
</organism>
<dbReference type="Proteomes" id="UP000030647">
    <property type="component" value="Unassembled WGS sequence"/>
</dbReference>